<dbReference type="STRING" id="332977.SAMN05421740_102705"/>
<dbReference type="EMBL" id="FNZR01000002">
    <property type="protein sequence ID" value="SEK79147.1"/>
    <property type="molecule type" value="Genomic_DNA"/>
</dbReference>
<dbReference type="RefSeq" id="WP_090604100.1">
    <property type="nucleotide sequence ID" value="NZ_FNZR01000002.1"/>
</dbReference>
<evidence type="ECO:0000313" key="2">
    <source>
        <dbReference type="Proteomes" id="UP000198916"/>
    </source>
</evidence>
<gene>
    <name evidence="1" type="ORF">SAMN05421740_102705</name>
</gene>
<dbReference type="InterPro" id="IPR016024">
    <property type="entry name" value="ARM-type_fold"/>
</dbReference>
<reference evidence="2" key="1">
    <citation type="submission" date="2016-10" db="EMBL/GenBank/DDBJ databases">
        <authorList>
            <person name="Varghese N."/>
            <person name="Submissions S."/>
        </authorList>
    </citation>
    <scope>NUCLEOTIDE SEQUENCE [LARGE SCALE GENOMIC DNA]</scope>
    <source>
        <strain evidence="2">Jip14</strain>
    </source>
</reference>
<sequence length="189" mass="21248">MPFQGNLFERLSAAAAKVKTPALVALAEDATLPIALLHDICYDQKHGTVAFRAAWVLEHIATHYPDRFMPIFDAFLSRLPEQRNVSCQRHFTKIVMCITHPKAPKPYQNAFATIDHEQLVEILFSWLIAPRAPVAVQVNCIAALFNMCDEIKWLAAELKQQTAFLLKDGSAAMQSRGKKIMAKLARSKF</sequence>
<accession>A0A1H7JZG6</accession>
<evidence type="ECO:0000313" key="1">
    <source>
        <dbReference type="EMBL" id="SEK79147.1"/>
    </source>
</evidence>
<proteinExistence type="predicted"/>
<evidence type="ECO:0008006" key="3">
    <source>
        <dbReference type="Google" id="ProtNLM"/>
    </source>
</evidence>
<keyword evidence="2" id="KW-1185">Reference proteome</keyword>
<dbReference type="AlphaFoldDB" id="A0A1H7JZG6"/>
<name>A0A1H7JZG6_9SPHI</name>
<organism evidence="1 2">
    <name type="scientific">Parapedobacter koreensis</name>
    <dbReference type="NCBI Taxonomy" id="332977"/>
    <lineage>
        <taxon>Bacteria</taxon>
        <taxon>Pseudomonadati</taxon>
        <taxon>Bacteroidota</taxon>
        <taxon>Sphingobacteriia</taxon>
        <taxon>Sphingobacteriales</taxon>
        <taxon>Sphingobacteriaceae</taxon>
        <taxon>Parapedobacter</taxon>
    </lineage>
</organism>
<dbReference type="Proteomes" id="UP000198916">
    <property type="component" value="Unassembled WGS sequence"/>
</dbReference>
<dbReference type="OrthoDB" id="979487at2"/>
<dbReference type="SUPFAM" id="SSF48371">
    <property type="entry name" value="ARM repeat"/>
    <property type="match status" value="1"/>
</dbReference>
<protein>
    <recommendedName>
        <fullName evidence="3">DNA alkylation repair enzyme</fullName>
    </recommendedName>
</protein>